<feature type="coiled-coil region" evidence="1">
    <location>
        <begin position="127"/>
        <end position="154"/>
    </location>
</feature>
<keyword evidence="4" id="KW-1185">Reference proteome</keyword>
<feature type="compositionally biased region" description="Polar residues" evidence="2">
    <location>
        <begin position="77"/>
        <end position="89"/>
    </location>
</feature>
<sequence>MLSMTDSEIYNQRVNNMNFRQKLRNVISSNQEVMDENDNNMVRPILDEETYKHSIKEKSMKEQWNMLGKEIKTINNNRYELPSSNSRENSPIPAKEEIRNRHTSETHKQYTRIPTVPSTSNKSMPSTIKLEEEIRQLQITIQSLTTQLNEKDIERKDIIDDFQAKEVRIMKSRQEEIKKITKRYESKILSIQRDNELRIEQLTTERDHLTKEITNVKQENQIQCDKLKRVVESLSSENEHLRFENKRLASKDEQVNSEQIRFNQSLMIENKELKQTIENMKRQNGIVYDVVQDDSDDDVDEEIENVPRNEFKYYATKPEQQQYSGPIMDSWLPNTPKTSLPNLPLENSHDTYSTERLMNETWNSVVRDRNQVDQIIREP</sequence>
<dbReference type="RefSeq" id="XP_002545532.1">
    <property type="nucleotide sequence ID" value="XM_002545486.1"/>
</dbReference>
<dbReference type="KEGG" id="ctp:CTRG_00313"/>
<dbReference type="AlphaFoldDB" id="C5M2M4"/>
<name>C5M2M4_CANTT</name>
<protein>
    <submittedName>
        <fullName evidence="3">Uncharacterized protein</fullName>
    </submittedName>
</protein>
<dbReference type="VEuPathDB" id="FungiDB:CTRG_00313"/>
<dbReference type="HOGENOM" id="CLU_729577_0_0_1"/>
<evidence type="ECO:0000313" key="4">
    <source>
        <dbReference type="Proteomes" id="UP000002037"/>
    </source>
</evidence>
<proteinExistence type="predicted"/>
<dbReference type="OrthoDB" id="10604191at2759"/>
<feature type="compositionally biased region" description="Basic and acidic residues" evidence="2">
    <location>
        <begin position="94"/>
        <end position="108"/>
    </location>
</feature>
<dbReference type="GeneID" id="8300583"/>
<dbReference type="EMBL" id="GG692395">
    <property type="protein sequence ID" value="EER35574.1"/>
    <property type="molecule type" value="Genomic_DNA"/>
</dbReference>
<evidence type="ECO:0000313" key="3">
    <source>
        <dbReference type="EMBL" id="EER35574.1"/>
    </source>
</evidence>
<feature type="coiled-coil region" evidence="1">
    <location>
        <begin position="192"/>
        <end position="283"/>
    </location>
</feature>
<keyword evidence="1" id="KW-0175">Coiled coil</keyword>
<feature type="region of interest" description="Disordered" evidence="2">
    <location>
        <begin position="77"/>
        <end position="123"/>
    </location>
</feature>
<dbReference type="Proteomes" id="UP000002037">
    <property type="component" value="Unassembled WGS sequence"/>
</dbReference>
<organism evidence="3 4">
    <name type="scientific">Candida tropicalis (strain ATCC MYA-3404 / T1)</name>
    <name type="common">Yeast</name>
    <dbReference type="NCBI Taxonomy" id="294747"/>
    <lineage>
        <taxon>Eukaryota</taxon>
        <taxon>Fungi</taxon>
        <taxon>Dikarya</taxon>
        <taxon>Ascomycota</taxon>
        <taxon>Saccharomycotina</taxon>
        <taxon>Pichiomycetes</taxon>
        <taxon>Debaryomycetaceae</taxon>
        <taxon>Candida/Lodderomyces clade</taxon>
        <taxon>Candida</taxon>
    </lineage>
</organism>
<gene>
    <name evidence="3" type="ORF">CTRG_00313</name>
</gene>
<evidence type="ECO:0000256" key="2">
    <source>
        <dbReference type="SAM" id="MobiDB-lite"/>
    </source>
</evidence>
<evidence type="ECO:0000256" key="1">
    <source>
        <dbReference type="SAM" id="Coils"/>
    </source>
</evidence>
<reference evidence="3 4" key="1">
    <citation type="journal article" date="2009" name="Nature">
        <title>Evolution of pathogenicity and sexual reproduction in eight Candida genomes.</title>
        <authorList>
            <person name="Butler G."/>
            <person name="Rasmussen M.D."/>
            <person name="Lin M.F."/>
            <person name="Santos M.A."/>
            <person name="Sakthikumar S."/>
            <person name="Munro C.A."/>
            <person name="Rheinbay E."/>
            <person name="Grabherr M."/>
            <person name="Forche A."/>
            <person name="Reedy J.L."/>
            <person name="Agrafioti I."/>
            <person name="Arnaud M.B."/>
            <person name="Bates S."/>
            <person name="Brown A.J."/>
            <person name="Brunke S."/>
            <person name="Costanzo M.C."/>
            <person name="Fitzpatrick D.A."/>
            <person name="de Groot P.W."/>
            <person name="Harris D."/>
            <person name="Hoyer L.L."/>
            <person name="Hube B."/>
            <person name="Klis F.M."/>
            <person name="Kodira C."/>
            <person name="Lennard N."/>
            <person name="Logue M.E."/>
            <person name="Martin R."/>
            <person name="Neiman A.M."/>
            <person name="Nikolaou E."/>
            <person name="Quail M.A."/>
            <person name="Quinn J."/>
            <person name="Santos M.C."/>
            <person name="Schmitzberger F.F."/>
            <person name="Sherlock G."/>
            <person name="Shah P."/>
            <person name="Silverstein K.A."/>
            <person name="Skrzypek M.S."/>
            <person name="Soll D."/>
            <person name="Staggs R."/>
            <person name="Stansfield I."/>
            <person name="Stumpf M.P."/>
            <person name="Sudbery P.E."/>
            <person name="Srikantha T."/>
            <person name="Zeng Q."/>
            <person name="Berman J."/>
            <person name="Berriman M."/>
            <person name="Heitman J."/>
            <person name="Gow N.A."/>
            <person name="Lorenz M.C."/>
            <person name="Birren B.W."/>
            <person name="Kellis M."/>
            <person name="Cuomo C.A."/>
        </authorList>
    </citation>
    <scope>NUCLEOTIDE SEQUENCE [LARGE SCALE GENOMIC DNA]</scope>
    <source>
        <strain evidence="4">ATCC MYA-3404 / T1</strain>
    </source>
</reference>
<accession>C5M2M4</accession>